<dbReference type="AlphaFoldDB" id="A0A8B6HU16"/>
<proteinExistence type="predicted"/>
<reference evidence="1" key="1">
    <citation type="submission" date="2018-11" db="EMBL/GenBank/DDBJ databases">
        <authorList>
            <person name="Alioto T."/>
            <person name="Alioto T."/>
        </authorList>
    </citation>
    <scope>NUCLEOTIDE SEQUENCE</scope>
</reference>
<gene>
    <name evidence="1" type="ORF">MGAL_10B026700</name>
</gene>
<name>A0A8B6HU16_MYTGA</name>
<dbReference type="Pfam" id="PF05380">
    <property type="entry name" value="Peptidase_A17"/>
    <property type="match status" value="2"/>
</dbReference>
<dbReference type="PANTHER" id="PTHR47331">
    <property type="entry name" value="PHD-TYPE DOMAIN-CONTAINING PROTEIN"/>
    <property type="match status" value="1"/>
</dbReference>
<evidence type="ECO:0000313" key="1">
    <source>
        <dbReference type="EMBL" id="VDI83955.1"/>
    </source>
</evidence>
<evidence type="ECO:0008006" key="3">
    <source>
        <dbReference type="Google" id="ProtNLM"/>
    </source>
</evidence>
<dbReference type="PANTHER" id="PTHR47331:SF1">
    <property type="entry name" value="GAG-LIKE PROTEIN"/>
    <property type="match status" value="1"/>
</dbReference>
<comment type="caution">
    <text evidence="1">The sequence shown here is derived from an EMBL/GenBank/DDBJ whole genome shotgun (WGS) entry which is preliminary data.</text>
</comment>
<sequence>MPIELQAAIVSSIFDPLGLVSPVTLRAKAIVQNLCRLKLGWDEQIPQYYCDEWKNCDGSELGYGACAYLRLVDGNDKITCSLVIGKARLAPIKQMSIPRLELSGAVTACRLYQILNDELEIKIDNVTFWTDSTIVLGYIRNTCRRFKTFVANRLSIIHNTTSLDQWRHVNSPSNPADIASRGI</sequence>
<dbReference type="InterPro" id="IPR008042">
    <property type="entry name" value="Retrotrans_Pao"/>
</dbReference>
<dbReference type="Proteomes" id="UP000596742">
    <property type="component" value="Unassembled WGS sequence"/>
</dbReference>
<accession>A0A8B6HU16</accession>
<keyword evidence="2" id="KW-1185">Reference proteome</keyword>
<organism evidence="1 2">
    <name type="scientific">Mytilus galloprovincialis</name>
    <name type="common">Mediterranean mussel</name>
    <dbReference type="NCBI Taxonomy" id="29158"/>
    <lineage>
        <taxon>Eukaryota</taxon>
        <taxon>Metazoa</taxon>
        <taxon>Spiralia</taxon>
        <taxon>Lophotrochozoa</taxon>
        <taxon>Mollusca</taxon>
        <taxon>Bivalvia</taxon>
        <taxon>Autobranchia</taxon>
        <taxon>Pteriomorphia</taxon>
        <taxon>Mytilida</taxon>
        <taxon>Mytiloidea</taxon>
        <taxon>Mytilidae</taxon>
        <taxon>Mytilinae</taxon>
        <taxon>Mytilus</taxon>
    </lineage>
</organism>
<dbReference type="EMBL" id="UYJE01010515">
    <property type="protein sequence ID" value="VDI83955.1"/>
    <property type="molecule type" value="Genomic_DNA"/>
</dbReference>
<evidence type="ECO:0000313" key="2">
    <source>
        <dbReference type="Proteomes" id="UP000596742"/>
    </source>
</evidence>
<protein>
    <recommendedName>
        <fullName evidence="3">RNase H type-1 domain-containing protein</fullName>
    </recommendedName>
</protein>
<dbReference type="OrthoDB" id="6128880at2759"/>